<sequence length="112" mass="12348">PPGCGDPSPTTPAAKPGERKYGVFIDGKECRHKVLSSYQKLQLASCVIQCRKYNKTAPFGTQCLKLMKDSLQERQDSAPTMCRVGRCVGLRCVTGPTTQKCSVPKNSRDKRE</sequence>
<evidence type="ECO:0000256" key="1">
    <source>
        <dbReference type="ARBA" id="ARBA00004613"/>
    </source>
</evidence>
<keyword evidence="3 6" id="KW-0732">Signal</keyword>
<keyword evidence="2 6" id="KW-0964">Secreted</keyword>
<dbReference type="Pfam" id="PF19429">
    <property type="entry name" value="EVA_Class_A"/>
    <property type="match status" value="1"/>
</dbReference>
<comment type="function">
    <text evidence="6">Salivary chemokine-binding protein which binds to host chemokines.</text>
</comment>
<accession>A0AAQ4D3G9</accession>
<comment type="subcellular location">
    <subcellularLocation>
        <location evidence="1 6">Secreted</location>
    </subcellularLocation>
</comment>
<dbReference type="EMBL" id="JARKHS020035674">
    <property type="protein sequence ID" value="KAK8757009.1"/>
    <property type="molecule type" value="Genomic_DNA"/>
</dbReference>
<evidence type="ECO:0000256" key="5">
    <source>
        <dbReference type="ARBA" id="ARBA00023180"/>
    </source>
</evidence>
<dbReference type="Proteomes" id="UP001321473">
    <property type="component" value="Unassembled WGS sequence"/>
</dbReference>
<gene>
    <name evidence="7" type="ORF">V5799_000289</name>
</gene>
<keyword evidence="5 6" id="KW-0325">Glycoprotein</keyword>
<keyword evidence="8" id="KW-1185">Reference proteome</keyword>
<evidence type="ECO:0000313" key="8">
    <source>
        <dbReference type="Proteomes" id="UP001321473"/>
    </source>
</evidence>
<dbReference type="GO" id="GO:0019957">
    <property type="term" value="F:C-C chemokine binding"/>
    <property type="evidence" value="ECO:0007669"/>
    <property type="project" value="InterPro"/>
</dbReference>
<keyword evidence="4 6" id="KW-1015">Disulfide bond</keyword>
<evidence type="ECO:0000256" key="2">
    <source>
        <dbReference type="ARBA" id="ARBA00022525"/>
    </source>
</evidence>
<proteinExistence type="predicted"/>
<evidence type="ECO:0000313" key="7">
    <source>
        <dbReference type="EMBL" id="KAK8757009.1"/>
    </source>
</evidence>
<name>A0AAQ4D3G9_AMBAM</name>
<evidence type="ECO:0000256" key="3">
    <source>
        <dbReference type="ARBA" id="ARBA00022729"/>
    </source>
</evidence>
<dbReference type="Gene3D" id="2.30.130.100">
    <property type="match status" value="1"/>
</dbReference>
<evidence type="ECO:0000256" key="4">
    <source>
        <dbReference type="ARBA" id="ARBA00023157"/>
    </source>
</evidence>
<dbReference type="GO" id="GO:0005576">
    <property type="term" value="C:extracellular region"/>
    <property type="evidence" value="ECO:0007669"/>
    <property type="project" value="UniProtKB-SubCell"/>
</dbReference>
<protein>
    <recommendedName>
        <fullName evidence="6">Evasin</fullName>
    </recommendedName>
</protein>
<dbReference type="AlphaFoldDB" id="A0AAQ4D3G9"/>
<comment type="caution">
    <text evidence="7">The sequence shown here is derived from an EMBL/GenBank/DDBJ whole genome shotgun (WGS) entry which is preliminary data.</text>
</comment>
<evidence type="ECO:0000256" key="6">
    <source>
        <dbReference type="RuleBase" id="RU369006"/>
    </source>
</evidence>
<reference evidence="7 8" key="1">
    <citation type="journal article" date="2023" name="Arcadia Sci">
        <title>De novo assembly of a long-read Amblyomma americanum tick genome.</title>
        <authorList>
            <person name="Chou S."/>
            <person name="Poskanzer K.E."/>
            <person name="Rollins M."/>
            <person name="Thuy-Boun P.S."/>
        </authorList>
    </citation>
    <scope>NUCLEOTIDE SEQUENCE [LARGE SCALE GENOMIC DNA]</scope>
    <source>
        <strain evidence="7">F_SG_1</strain>
        <tissue evidence="7">Salivary glands</tissue>
    </source>
</reference>
<dbReference type="InterPro" id="IPR045797">
    <property type="entry name" value="EVA_Class_A"/>
</dbReference>
<organism evidence="7 8">
    <name type="scientific">Amblyomma americanum</name>
    <name type="common">Lone star tick</name>
    <dbReference type="NCBI Taxonomy" id="6943"/>
    <lineage>
        <taxon>Eukaryota</taxon>
        <taxon>Metazoa</taxon>
        <taxon>Ecdysozoa</taxon>
        <taxon>Arthropoda</taxon>
        <taxon>Chelicerata</taxon>
        <taxon>Arachnida</taxon>
        <taxon>Acari</taxon>
        <taxon>Parasitiformes</taxon>
        <taxon>Ixodida</taxon>
        <taxon>Ixodoidea</taxon>
        <taxon>Ixodidae</taxon>
        <taxon>Amblyomminae</taxon>
        <taxon>Amblyomma</taxon>
    </lineage>
</organism>
<feature type="non-terminal residue" evidence="7">
    <location>
        <position position="1"/>
    </location>
</feature>